<dbReference type="AlphaFoldDB" id="A0A0E9XDU9"/>
<organism evidence="2">
    <name type="scientific">Anguilla anguilla</name>
    <name type="common">European freshwater eel</name>
    <name type="synonym">Muraena anguilla</name>
    <dbReference type="NCBI Taxonomy" id="7936"/>
    <lineage>
        <taxon>Eukaryota</taxon>
        <taxon>Metazoa</taxon>
        <taxon>Chordata</taxon>
        <taxon>Craniata</taxon>
        <taxon>Vertebrata</taxon>
        <taxon>Euteleostomi</taxon>
        <taxon>Actinopterygii</taxon>
        <taxon>Neopterygii</taxon>
        <taxon>Teleostei</taxon>
        <taxon>Anguilliformes</taxon>
        <taxon>Anguillidae</taxon>
        <taxon>Anguilla</taxon>
    </lineage>
</organism>
<keyword evidence="1" id="KW-0812">Transmembrane</keyword>
<name>A0A0E9XDU9_ANGAN</name>
<dbReference type="EMBL" id="GBXM01008562">
    <property type="protein sequence ID" value="JAI00016.1"/>
    <property type="molecule type" value="Transcribed_RNA"/>
</dbReference>
<proteinExistence type="predicted"/>
<keyword evidence="1" id="KW-1133">Transmembrane helix</keyword>
<evidence type="ECO:0000256" key="1">
    <source>
        <dbReference type="SAM" id="Phobius"/>
    </source>
</evidence>
<reference evidence="2" key="1">
    <citation type="submission" date="2014-11" db="EMBL/GenBank/DDBJ databases">
        <authorList>
            <person name="Amaro Gonzalez C."/>
        </authorList>
    </citation>
    <scope>NUCLEOTIDE SEQUENCE</scope>
</reference>
<evidence type="ECO:0000313" key="2">
    <source>
        <dbReference type="EMBL" id="JAI00016.1"/>
    </source>
</evidence>
<feature type="transmembrane region" description="Helical" evidence="1">
    <location>
        <begin position="12"/>
        <end position="34"/>
    </location>
</feature>
<sequence>MSWPKTSMFKSPYSSSVATLIGLICIFSFFFLAASFGKRYLYRPIPWVGIDLYCLALGDNVPRIGA</sequence>
<keyword evidence="1" id="KW-0472">Membrane</keyword>
<reference evidence="2" key="2">
    <citation type="journal article" date="2015" name="Fish Shellfish Immunol.">
        <title>Early steps in the European eel (Anguilla anguilla)-Vibrio vulnificus interaction in the gills: Role of the RtxA13 toxin.</title>
        <authorList>
            <person name="Callol A."/>
            <person name="Pajuelo D."/>
            <person name="Ebbesson L."/>
            <person name="Teles M."/>
            <person name="MacKenzie S."/>
            <person name="Amaro C."/>
        </authorList>
    </citation>
    <scope>NUCLEOTIDE SEQUENCE</scope>
</reference>
<accession>A0A0E9XDU9</accession>
<protein>
    <submittedName>
        <fullName evidence="2">Uncharacterized protein</fullName>
    </submittedName>
</protein>